<organism evidence="2 3">
    <name type="scientific">Alicyclobacillus fastidiosus</name>
    <dbReference type="NCBI Taxonomy" id="392011"/>
    <lineage>
        <taxon>Bacteria</taxon>
        <taxon>Bacillati</taxon>
        <taxon>Bacillota</taxon>
        <taxon>Bacilli</taxon>
        <taxon>Bacillales</taxon>
        <taxon>Alicyclobacillaceae</taxon>
        <taxon>Alicyclobacillus</taxon>
    </lineage>
</organism>
<dbReference type="InterPro" id="IPR006660">
    <property type="entry name" value="Arsenate_reductase-like"/>
</dbReference>
<dbReference type="PANTHER" id="PTHR30041:SF8">
    <property type="entry name" value="PROTEIN YFFB"/>
    <property type="match status" value="1"/>
</dbReference>
<keyword evidence="3" id="KW-1185">Reference proteome</keyword>
<dbReference type="RefSeq" id="WP_275473526.1">
    <property type="nucleotide sequence ID" value="NZ_CP162940.1"/>
</dbReference>
<dbReference type="InterPro" id="IPR036249">
    <property type="entry name" value="Thioredoxin-like_sf"/>
</dbReference>
<reference evidence="2 3" key="1">
    <citation type="journal article" date="2024" name="Int. J. Mol. Sci.">
        <title>Exploration of Alicyclobacillus spp. Genome in Search of Antibiotic Resistance.</title>
        <authorList>
            <person name="Bucka-Kolendo J."/>
            <person name="Kiousi D.E."/>
            <person name="Dekowska A."/>
            <person name="Mikolajczuk-Szczyrba A."/>
            <person name="Karadedos D.M."/>
            <person name="Michael P."/>
            <person name="Galanis A."/>
            <person name="Sokolowska B."/>
        </authorList>
    </citation>
    <scope>NUCLEOTIDE SEQUENCE [LARGE SCALE GENOMIC DNA]</scope>
    <source>
        <strain evidence="2 3">KKP 3000</strain>
    </source>
</reference>
<dbReference type="InterPro" id="IPR006504">
    <property type="entry name" value="Tscrpt_reg_Spx/MgsR"/>
</dbReference>
<proteinExistence type="inferred from homology"/>
<dbReference type="PROSITE" id="PS51353">
    <property type="entry name" value="ARSC"/>
    <property type="match status" value="1"/>
</dbReference>
<dbReference type="PANTHER" id="PTHR30041">
    <property type="entry name" value="ARSENATE REDUCTASE"/>
    <property type="match status" value="1"/>
</dbReference>
<comment type="similarity">
    <text evidence="1">Belongs to the ArsC family.</text>
</comment>
<comment type="caution">
    <text evidence="2">The sequence shown here is derived from an EMBL/GenBank/DDBJ whole genome shotgun (WGS) entry which is preliminary data.</text>
</comment>
<dbReference type="EMBL" id="JBDXSU010000005">
    <property type="protein sequence ID" value="MFB5190427.1"/>
    <property type="molecule type" value="Genomic_DNA"/>
</dbReference>
<evidence type="ECO:0000256" key="1">
    <source>
        <dbReference type="PROSITE-ProRule" id="PRU01282"/>
    </source>
</evidence>
<dbReference type="Proteomes" id="UP001579974">
    <property type="component" value="Unassembled WGS sequence"/>
</dbReference>
<sequence>MLLYGYKRCSTCRDAQKTLQESGANVQFHDIVDRPPSEHTIRTWMERSGRPVEDFVNTRGTVYRERDLKHAKFSEDEWIRELSKDGKLLKRPILETDNEVFVGYHEGAYRRIALGEGQ</sequence>
<protein>
    <submittedName>
        <fullName evidence="2">Spx/MgsR family RNA polymerase-binding regulatory protein</fullName>
    </submittedName>
</protein>
<gene>
    <name evidence="2" type="ORF">KKP3000_003873</name>
</gene>
<dbReference type="CDD" id="cd02977">
    <property type="entry name" value="ArsC_family"/>
    <property type="match status" value="1"/>
</dbReference>
<accession>A0ABV5AFJ9</accession>
<dbReference type="SUPFAM" id="SSF52833">
    <property type="entry name" value="Thioredoxin-like"/>
    <property type="match status" value="1"/>
</dbReference>
<dbReference type="NCBIfam" id="TIGR01617">
    <property type="entry name" value="arsC_related"/>
    <property type="match status" value="1"/>
</dbReference>
<evidence type="ECO:0000313" key="3">
    <source>
        <dbReference type="Proteomes" id="UP001579974"/>
    </source>
</evidence>
<dbReference type="Pfam" id="PF03960">
    <property type="entry name" value="ArsC"/>
    <property type="match status" value="1"/>
</dbReference>
<name>A0ABV5AFJ9_9BACL</name>
<evidence type="ECO:0000313" key="2">
    <source>
        <dbReference type="EMBL" id="MFB5190427.1"/>
    </source>
</evidence>
<dbReference type="Gene3D" id="3.40.30.10">
    <property type="entry name" value="Glutaredoxin"/>
    <property type="match status" value="1"/>
</dbReference>